<dbReference type="PANTHER" id="PTHR42738">
    <property type="entry name" value="HYDROXYMETHYLGLUTARYL-COA LYASE"/>
    <property type="match status" value="1"/>
</dbReference>
<dbReference type="Proteomes" id="UP001501671">
    <property type="component" value="Unassembled WGS sequence"/>
</dbReference>
<evidence type="ECO:0000256" key="3">
    <source>
        <dbReference type="ARBA" id="ARBA00023239"/>
    </source>
</evidence>
<dbReference type="GO" id="GO:0016829">
    <property type="term" value="F:lyase activity"/>
    <property type="evidence" value="ECO:0007669"/>
    <property type="project" value="UniProtKB-KW"/>
</dbReference>
<accession>A0ABP8HST3</accession>
<comment type="similarity">
    <text evidence="1">Belongs to the HMG-CoA lyase family.</text>
</comment>
<organism evidence="6 7">
    <name type="scientific">Pigmentiphaga soli</name>
    <dbReference type="NCBI Taxonomy" id="1007095"/>
    <lineage>
        <taxon>Bacteria</taxon>
        <taxon>Pseudomonadati</taxon>
        <taxon>Pseudomonadota</taxon>
        <taxon>Betaproteobacteria</taxon>
        <taxon>Burkholderiales</taxon>
        <taxon>Alcaligenaceae</taxon>
        <taxon>Pigmentiphaga</taxon>
    </lineage>
</organism>
<evidence type="ECO:0000256" key="1">
    <source>
        <dbReference type="ARBA" id="ARBA00009405"/>
    </source>
</evidence>
<reference evidence="7" key="1">
    <citation type="journal article" date="2019" name="Int. J. Syst. Evol. Microbiol.">
        <title>The Global Catalogue of Microorganisms (GCM) 10K type strain sequencing project: providing services to taxonomists for standard genome sequencing and annotation.</title>
        <authorList>
            <consortium name="The Broad Institute Genomics Platform"/>
            <consortium name="The Broad Institute Genome Sequencing Center for Infectious Disease"/>
            <person name="Wu L."/>
            <person name="Ma J."/>
        </authorList>
    </citation>
    <scope>NUCLEOTIDE SEQUENCE [LARGE SCALE GENOMIC DNA]</scope>
    <source>
        <strain evidence="7">JCM 17666</strain>
    </source>
</reference>
<keyword evidence="3 6" id="KW-0456">Lyase</keyword>
<dbReference type="EMBL" id="BAABFO010000041">
    <property type="protein sequence ID" value="GAA4343843.1"/>
    <property type="molecule type" value="Genomic_DNA"/>
</dbReference>
<evidence type="ECO:0000313" key="7">
    <source>
        <dbReference type="Proteomes" id="UP001501671"/>
    </source>
</evidence>
<evidence type="ECO:0000256" key="4">
    <source>
        <dbReference type="SAM" id="MobiDB-lite"/>
    </source>
</evidence>
<dbReference type="Pfam" id="PF00682">
    <property type="entry name" value="HMGL-like"/>
    <property type="match status" value="1"/>
</dbReference>
<evidence type="ECO:0000313" key="6">
    <source>
        <dbReference type="EMBL" id="GAA4343843.1"/>
    </source>
</evidence>
<dbReference type="InterPro" id="IPR043594">
    <property type="entry name" value="HMGL"/>
</dbReference>
<sequence>MNEPGASRNPPPDIHAAGGPIPGRQAGTAPQAPVATGVPRGSAAIEINDVAPRDGLQIEPVFVPTDAKVALVDALSACGFARIEVTSFTSAKAIPALADAEAVMQRIARRPGTIYTCLVPNLRGMERALASRADELNLVMSASETHNRANLRMTREQSAAQLDAMLRAAQEAGVPCTVSLSTSFGCPFEGEVAAAEVLRLARRFADSGAAGITLCDTTGMAYPTQVADLCERTARALPAVPLTVHLHDTRGMALANALAAWQSGIARFDASAGGLGGCPFAPGASGNVNTEDLVHMFDCMGVDTGVALEPLLAIIATLPELVQRPLSSRLLAAGPRLRTHPAPAWLAGHFGD</sequence>
<dbReference type="SUPFAM" id="SSF51569">
    <property type="entry name" value="Aldolase"/>
    <property type="match status" value="1"/>
</dbReference>
<name>A0ABP8HST3_9BURK</name>
<feature type="domain" description="Pyruvate carboxyltransferase" evidence="5">
    <location>
        <begin position="45"/>
        <end position="312"/>
    </location>
</feature>
<protein>
    <submittedName>
        <fullName evidence="6">Hydroxymethylglutaryl-CoA lyase</fullName>
    </submittedName>
</protein>
<gene>
    <name evidence="6" type="ORF">GCM10023144_47170</name>
</gene>
<dbReference type="InterPro" id="IPR000891">
    <property type="entry name" value="PYR_CT"/>
</dbReference>
<keyword evidence="2" id="KW-0479">Metal-binding</keyword>
<keyword evidence="7" id="KW-1185">Reference proteome</keyword>
<dbReference type="PANTHER" id="PTHR42738:SF7">
    <property type="entry name" value="HYDROXYMETHYLGLUTARYL-COA LYASE"/>
    <property type="match status" value="1"/>
</dbReference>
<proteinExistence type="inferred from homology"/>
<dbReference type="NCBIfam" id="NF004283">
    <property type="entry name" value="PRK05692.1"/>
    <property type="match status" value="1"/>
</dbReference>
<evidence type="ECO:0000256" key="2">
    <source>
        <dbReference type="ARBA" id="ARBA00022723"/>
    </source>
</evidence>
<dbReference type="CDD" id="cd07938">
    <property type="entry name" value="DRE_TIM_HMGL"/>
    <property type="match status" value="1"/>
</dbReference>
<feature type="region of interest" description="Disordered" evidence="4">
    <location>
        <begin position="1"/>
        <end position="37"/>
    </location>
</feature>
<dbReference type="InterPro" id="IPR013785">
    <property type="entry name" value="Aldolase_TIM"/>
</dbReference>
<dbReference type="Gene3D" id="3.20.20.70">
    <property type="entry name" value="Aldolase class I"/>
    <property type="match status" value="1"/>
</dbReference>
<comment type="caution">
    <text evidence="6">The sequence shown here is derived from an EMBL/GenBank/DDBJ whole genome shotgun (WGS) entry which is preliminary data.</text>
</comment>
<dbReference type="PROSITE" id="PS50991">
    <property type="entry name" value="PYR_CT"/>
    <property type="match status" value="1"/>
</dbReference>
<dbReference type="RefSeq" id="WP_345252406.1">
    <property type="nucleotide sequence ID" value="NZ_BAABFO010000041.1"/>
</dbReference>
<evidence type="ECO:0000259" key="5">
    <source>
        <dbReference type="PROSITE" id="PS50991"/>
    </source>
</evidence>